<dbReference type="EMBL" id="CAACVR010000056">
    <property type="protein sequence ID" value="VEU23693.1"/>
    <property type="molecule type" value="Genomic_DNA"/>
</dbReference>
<evidence type="ECO:0000256" key="7">
    <source>
        <dbReference type="ARBA" id="ARBA00022723"/>
    </source>
</evidence>
<dbReference type="OrthoDB" id="4994at2759"/>
<comment type="catalytic activity">
    <reaction evidence="13">
        <text>4-methyl-5-(2-phosphooxyethyl)-thiazole + 4-amino-2-methyl-5-(diphosphooxymethyl)pyrimidine + H(+) = thiamine phosphate + diphosphate</text>
        <dbReference type="Rhea" id="RHEA:22328"/>
        <dbReference type="ChEBI" id="CHEBI:15378"/>
        <dbReference type="ChEBI" id="CHEBI:33019"/>
        <dbReference type="ChEBI" id="CHEBI:37575"/>
        <dbReference type="ChEBI" id="CHEBI:57841"/>
        <dbReference type="ChEBI" id="CHEBI:58296"/>
        <dbReference type="EC" id="2.5.1.3"/>
    </reaction>
</comment>
<dbReference type="GO" id="GO:0005737">
    <property type="term" value="C:cytoplasm"/>
    <property type="evidence" value="ECO:0007669"/>
    <property type="project" value="TreeGrafter"/>
</dbReference>
<comment type="catalytic activity">
    <reaction evidence="1">
        <text>5-(2-hydroxyethyl)-4-methylthiazole + ATP = 4-methyl-5-(2-phosphooxyethyl)-thiazole + ADP + H(+)</text>
        <dbReference type="Rhea" id="RHEA:24212"/>
        <dbReference type="ChEBI" id="CHEBI:15378"/>
        <dbReference type="ChEBI" id="CHEBI:17957"/>
        <dbReference type="ChEBI" id="CHEBI:30616"/>
        <dbReference type="ChEBI" id="CHEBI:58296"/>
        <dbReference type="ChEBI" id="CHEBI:456216"/>
        <dbReference type="EC" id="2.7.1.50"/>
    </reaction>
</comment>
<evidence type="ECO:0000313" key="20">
    <source>
        <dbReference type="EMBL" id="VEU23693.1"/>
    </source>
</evidence>
<dbReference type="NCBIfam" id="TIGR00693">
    <property type="entry name" value="thiE"/>
    <property type="match status" value="1"/>
</dbReference>
<gene>
    <name evidence="20" type="ORF">BRENAR_LOCUS4422</name>
</gene>
<keyword evidence="7" id="KW-0479">Metal-binding</keyword>
<protein>
    <submittedName>
        <fullName evidence="20">DEKNAAC104948</fullName>
    </submittedName>
</protein>
<keyword evidence="12" id="KW-0784">Thiamine biosynthesis</keyword>
<evidence type="ECO:0000256" key="14">
    <source>
        <dbReference type="ARBA" id="ARBA00047851"/>
    </source>
</evidence>
<evidence type="ECO:0000259" key="19">
    <source>
        <dbReference type="Pfam" id="PF02581"/>
    </source>
</evidence>
<dbReference type="CDD" id="cd00564">
    <property type="entry name" value="TMP_TenI"/>
    <property type="match status" value="1"/>
</dbReference>
<dbReference type="GO" id="GO:0009229">
    <property type="term" value="P:thiamine diphosphate biosynthetic process"/>
    <property type="evidence" value="ECO:0007669"/>
    <property type="project" value="UniProtKB-UniPathway"/>
</dbReference>
<comment type="cofactor">
    <cofactor evidence="2">
        <name>Mg(2+)</name>
        <dbReference type="ChEBI" id="CHEBI:18420"/>
    </cofactor>
</comment>
<keyword evidence="9" id="KW-0418">Kinase</keyword>
<evidence type="ECO:0000256" key="5">
    <source>
        <dbReference type="ARBA" id="ARBA00005165"/>
    </source>
</evidence>
<comment type="catalytic activity">
    <reaction evidence="14">
        <text>2-(2-carboxy-4-methylthiazol-5-yl)ethyl phosphate + 4-amino-2-methyl-5-(diphosphooxymethyl)pyrimidine + 2 H(+) = thiamine phosphate + CO2 + diphosphate</text>
        <dbReference type="Rhea" id="RHEA:47848"/>
        <dbReference type="ChEBI" id="CHEBI:15378"/>
        <dbReference type="ChEBI" id="CHEBI:16526"/>
        <dbReference type="ChEBI" id="CHEBI:33019"/>
        <dbReference type="ChEBI" id="CHEBI:37575"/>
        <dbReference type="ChEBI" id="CHEBI:57841"/>
        <dbReference type="ChEBI" id="CHEBI:62890"/>
        <dbReference type="EC" id="2.5.1.3"/>
    </reaction>
</comment>
<comment type="catalytic activity">
    <reaction evidence="15">
        <text>2-[(2R,5Z)-2-carboxy-4-methylthiazol-5(2H)-ylidene]ethyl phosphate + 4-amino-2-methyl-5-(diphosphooxymethyl)pyrimidine + 2 H(+) = thiamine phosphate + CO2 + diphosphate</text>
        <dbReference type="Rhea" id="RHEA:47844"/>
        <dbReference type="ChEBI" id="CHEBI:15378"/>
        <dbReference type="ChEBI" id="CHEBI:16526"/>
        <dbReference type="ChEBI" id="CHEBI:33019"/>
        <dbReference type="ChEBI" id="CHEBI:37575"/>
        <dbReference type="ChEBI" id="CHEBI:57841"/>
        <dbReference type="ChEBI" id="CHEBI:62899"/>
        <dbReference type="EC" id="2.5.1.3"/>
    </reaction>
</comment>
<dbReference type="SUPFAM" id="SSF51391">
    <property type="entry name" value="Thiamin phosphate synthase"/>
    <property type="match status" value="1"/>
</dbReference>
<dbReference type="PANTHER" id="PTHR20857">
    <property type="entry name" value="THIAMINE-PHOSPHATE PYROPHOSPHORYLASE"/>
    <property type="match status" value="1"/>
</dbReference>
<dbReference type="InterPro" id="IPR022998">
    <property type="entry name" value="ThiamineP_synth_TenI"/>
</dbReference>
<dbReference type="Pfam" id="PF02581">
    <property type="entry name" value="TMP-TENI"/>
    <property type="match status" value="1"/>
</dbReference>
<dbReference type="InterPro" id="IPR000417">
    <property type="entry name" value="Hyethyz_kinase"/>
</dbReference>
<evidence type="ECO:0000313" key="21">
    <source>
        <dbReference type="Proteomes" id="UP000290900"/>
    </source>
</evidence>
<evidence type="ECO:0000256" key="11">
    <source>
        <dbReference type="ARBA" id="ARBA00022842"/>
    </source>
</evidence>
<comment type="pathway">
    <text evidence="4">Cofactor biosynthesis; thiamine diphosphate biosynthesis; 4-methyl-5-(2-phosphoethyl)-thiazole from 5-(2-hydroxyethyl)-4-methylthiazole: step 1/1.</text>
</comment>
<dbReference type="PRINTS" id="PR01099">
    <property type="entry name" value="HYETHTZKNASE"/>
</dbReference>
<dbReference type="UniPathway" id="UPA00060">
    <property type="reaction ID" value="UER00139"/>
</dbReference>
<dbReference type="InterPro" id="IPR034291">
    <property type="entry name" value="TMP_synthase"/>
</dbReference>
<dbReference type="GO" id="GO:0004789">
    <property type="term" value="F:thiamine-phosphate diphosphorylase activity"/>
    <property type="evidence" value="ECO:0007669"/>
    <property type="project" value="UniProtKB-EC"/>
</dbReference>
<evidence type="ECO:0000256" key="4">
    <source>
        <dbReference type="ARBA" id="ARBA00004868"/>
    </source>
</evidence>
<dbReference type="NCBIfam" id="NF006830">
    <property type="entry name" value="PRK09355.1"/>
    <property type="match status" value="1"/>
</dbReference>
<evidence type="ECO:0000256" key="15">
    <source>
        <dbReference type="ARBA" id="ARBA00047883"/>
    </source>
</evidence>
<keyword evidence="8" id="KW-0547">Nucleotide-binding</keyword>
<sequence>MNRNDFDLSVYLVTDSGMVPDGLTFLGQVEAAIRGGVTCVQLREKDIETKDFIDRAKAVKELTDAANIPLIIDDRLDVALAVGANLHIGQDDMDASIARELLGEDKILGVSVSTVEETKKAIDDGADYVGIGLCFSTNTKVTKKIPKGPRGAQPLLRAIYEKGSDMKTCLIGGINQSNVSRVRYQSGIPQKRLDGVAVVSAIMAQNDAFKAAKDLVTGWNSTPQWCTVIGGKRPEISGLLNHPLIHHITNNVVKNFSANVTLAIGASPIMSECIEEFDELAAIAGGLVLNSGEISQDNVPLYTSALQAYNKHNKPIVYDPVGCSASTFRSNFTQMILVEGYLTVIKGNQDEILTAAGAILGTSGGVDSVSRLGMVELLDIAKKFALSTRSIVVVTGEKDLVVDGVFEGQTDLVDCHIGQQKFQFISGGSPMMTQVTGTGCSLGSVICAFVAAYRDHPFEATVSACSLYKKAGTVAGKLATFKGPGTFQYLFLDALNQYSSGVDTEDADIESGQSDEESERTDESILY</sequence>
<evidence type="ECO:0000256" key="2">
    <source>
        <dbReference type="ARBA" id="ARBA00001946"/>
    </source>
</evidence>
<evidence type="ECO:0000256" key="6">
    <source>
        <dbReference type="ARBA" id="ARBA00022679"/>
    </source>
</evidence>
<dbReference type="GO" id="GO:0009228">
    <property type="term" value="P:thiamine biosynthetic process"/>
    <property type="evidence" value="ECO:0007669"/>
    <property type="project" value="UniProtKB-KW"/>
</dbReference>
<evidence type="ECO:0000256" key="3">
    <source>
        <dbReference type="ARBA" id="ARBA00003814"/>
    </source>
</evidence>
<evidence type="ECO:0000256" key="10">
    <source>
        <dbReference type="ARBA" id="ARBA00022840"/>
    </source>
</evidence>
<dbReference type="Proteomes" id="UP000290900">
    <property type="component" value="Unassembled WGS sequence"/>
</dbReference>
<dbReference type="Pfam" id="PF02110">
    <property type="entry name" value="HK"/>
    <property type="match status" value="1"/>
</dbReference>
<dbReference type="HAMAP" id="MF_00097">
    <property type="entry name" value="TMP_synthase"/>
    <property type="match status" value="1"/>
</dbReference>
<evidence type="ECO:0000256" key="16">
    <source>
        <dbReference type="ARBA" id="ARBA00061146"/>
    </source>
</evidence>
<evidence type="ECO:0000256" key="18">
    <source>
        <dbReference type="SAM" id="MobiDB-lite"/>
    </source>
</evidence>
<evidence type="ECO:0000256" key="12">
    <source>
        <dbReference type="ARBA" id="ARBA00022977"/>
    </source>
</evidence>
<dbReference type="GO" id="GO:0005524">
    <property type="term" value="F:ATP binding"/>
    <property type="evidence" value="ECO:0007669"/>
    <property type="project" value="UniProtKB-KW"/>
</dbReference>
<dbReference type="CDD" id="cd01170">
    <property type="entry name" value="THZ_kinase"/>
    <property type="match status" value="1"/>
</dbReference>
<keyword evidence="11" id="KW-0460">Magnesium</keyword>
<name>A0A448YS03_BRENA</name>
<evidence type="ECO:0000256" key="9">
    <source>
        <dbReference type="ARBA" id="ARBA00022777"/>
    </source>
</evidence>
<dbReference type="InterPro" id="IPR036206">
    <property type="entry name" value="ThiamineP_synth_sf"/>
</dbReference>
<comment type="function">
    <text evidence="3">Condenses 4-methyl-5-(beta-hydroxyethyl)thiazole monophosphate (THZ-P) and 2-methyl-4-amino-5-hydroxymethyl pyrimidine pyrophosphate (HMP-PP) to form thiamine monophosphate (TMP).</text>
</comment>
<comment type="similarity">
    <text evidence="16">In the C-terminal section; belongs to the Thz kinase family.</text>
</comment>
<reference evidence="20 21" key="1">
    <citation type="submission" date="2018-12" db="EMBL/GenBank/DDBJ databases">
        <authorList>
            <person name="Tiukova I."/>
            <person name="Dainat J."/>
        </authorList>
    </citation>
    <scope>NUCLEOTIDE SEQUENCE [LARGE SCALE GENOMIC DNA]</scope>
</reference>
<organism evidence="20 21">
    <name type="scientific">Brettanomyces naardenensis</name>
    <name type="common">Yeast</name>
    <dbReference type="NCBI Taxonomy" id="13370"/>
    <lineage>
        <taxon>Eukaryota</taxon>
        <taxon>Fungi</taxon>
        <taxon>Dikarya</taxon>
        <taxon>Ascomycota</taxon>
        <taxon>Saccharomycotina</taxon>
        <taxon>Pichiomycetes</taxon>
        <taxon>Pichiales</taxon>
        <taxon>Pichiaceae</taxon>
        <taxon>Brettanomyces</taxon>
    </lineage>
</organism>
<dbReference type="Gene3D" id="3.20.20.70">
    <property type="entry name" value="Aldolase class I"/>
    <property type="match status" value="1"/>
</dbReference>
<dbReference type="InterPro" id="IPR013785">
    <property type="entry name" value="Aldolase_TIM"/>
</dbReference>
<dbReference type="Gene3D" id="3.40.1190.20">
    <property type="match status" value="1"/>
</dbReference>
<comment type="pathway">
    <text evidence="5">Cofactor biosynthesis; thiamine diphosphate biosynthesis; thiamine phosphate from 4-amino-2-methyl-5-diphosphomethylpyrimidine and 4-methyl-5-(2-phosphoethyl)-thiazole: step 1/1.</text>
</comment>
<dbReference type="AlphaFoldDB" id="A0A448YS03"/>
<dbReference type="PANTHER" id="PTHR20857:SF23">
    <property type="entry name" value="THIAMINE BIOSYNTHETIC BIFUNCTIONAL ENZYME"/>
    <property type="match status" value="1"/>
</dbReference>
<evidence type="ECO:0000256" key="13">
    <source>
        <dbReference type="ARBA" id="ARBA00047334"/>
    </source>
</evidence>
<comment type="similarity">
    <text evidence="17">In the N-terminal section; belongs to the thiamine-phosphate synthase family.</text>
</comment>
<keyword evidence="21" id="KW-1185">Reference proteome</keyword>
<dbReference type="InterPro" id="IPR029056">
    <property type="entry name" value="Ribokinase-like"/>
</dbReference>
<evidence type="ECO:0000256" key="17">
    <source>
        <dbReference type="ARBA" id="ARBA00061283"/>
    </source>
</evidence>
<keyword evidence="6" id="KW-0808">Transferase</keyword>
<dbReference type="FunFam" id="3.20.20.70:FF:000104">
    <property type="entry name" value="Thiamine biosynthetic bifunctional enzyme"/>
    <property type="match status" value="1"/>
</dbReference>
<feature type="compositionally biased region" description="Acidic residues" evidence="18">
    <location>
        <begin position="503"/>
        <end position="520"/>
    </location>
</feature>
<dbReference type="InParanoid" id="A0A448YS03"/>
<dbReference type="SUPFAM" id="SSF53613">
    <property type="entry name" value="Ribokinase-like"/>
    <property type="match status" value="1"/>
</dbReference>
<feature type="domain" description="Thiamine phosphate synthase/TenI" evidence="19">
    <location>
        <begin position="10"/>
        <end position="202"/>
    </location>
</feature>
<feature type="region of interest" description="Disordered" evidence="18">
    <location>
        <begin position="503"/>
        <end position="527"/>
    </location>
</feature>
<dbReference type="GO" id="GO:0000287">
    <property type="term" value="F:magnesium ion binding"/>
    <property type="evidence" value="ECO:0007669"/>
    <property type="project" value="InterPro"/>
</dbReference>
<proteinExistence type="inferred from homology"/>
<dbReference type="GO" id="GO:0004417">
    <property type="term" value="F:hydroxyethylthiazole kinase activity"/>
    <property type="evidence" value="ECO:0007669"/>
    <property type="project" value="UniProtKB-EC"/>
</dbReference>
<accession>A0A448YS03</accession>
<evidence type="ECO:0000256" key="1">
    <source>
        <dbReference type="ARBA" id="ARBA00001771"/>
    </source>
</evidence>
<dbReference type="FunCoup" id="A0A448YS03">
    <property type="interactions" value="122"/>
</dbReference>
<evidence type="ECO:0000256" key="8">
    <source>
        <dbReference type="ARBA" id="ARBA00022741"/>
    </source>
</evidence>
<dbReference type="HAMAP" id="MF_00228">
    <property type="entry name" value="Thz_kinase"/>
    <property type="match status" value="1"/>
</dbReference>
<keyword evidence="10" id="KW-0067">ATP-binding</keyword>
<dbReference type="STRING" id="13370.A0A448YS03"/>